<comment type="caution">
    <text evidence="2">The sequence shown here is derived from an EMBL/GenBank/DDBJ whole genome shotgun (WGS) entry which is preliminary data.</text>
</comment>
<protein>
    <recommendedName>
        <fullName evidence="4">Bacterial sugar transferase domain-containing protein</fullName>
    </recommendedName>
</protein>
<evidence type="ECO:0000256" key="1">
    <source>
        <dbReference type="SAM" id="Phobius"/>
    </source>
</evidence>
<reference evidence="3" key="1">
    <citation type="submission" date="2018-12" db="EMBL/GenBank/DDBJ databases">
        <title>Tengunoibacter tsumagoiensis gen. nov., sp. nov., Dictyobacter kobayashii sp. nov., D. alpinus sp. nov., and D. joshuensis sp. nov. and description of Dictyobacteraceae fam. nov. within the order Ktedonobacterales isolated from Tengu-no-mugimeshi.</title>
        <authorList>
            <person name="Wang C.M."/>
            <person name="Zheng Y."/>
            <person name="Sakai Y."/>
            <person name="Toyoda A."/>
            <person name="Minakuchi Y."/>
            <person name="Abe K."/>
            <person name="Yokota A."/>
            <person name="Yabe S."/>
        </authorList>
    </citation>
    <scope>NUCLEOTIDE SEQUENCE [LARGE SCALE GENOMIC DNA]</scope>
    <source>
        <strain evidence="3">Uno11</strain>
    </source>
</reference>
<accession>A0A402API6</accession>
<organism evidence="2 3">
    <name type="scientific">Dictyobacter kobayashii</name>
    <dbReference type="NCBI Taxonomy" id="2014872"/>
    <lineage>
        <taxon>Bacteria</taxon>
        <taxon>Bacillati</taxon>
        <taxon>Chloroflexota</taxon>
        <taxon>Ktedonobacteria</taxon>
        <taxon>Ktedonobacterales</taxon>
        <taxon>Dictyobacteraceae</taxon>
        <taxon>Dictyobacter</taxon>
    </lineage>
</organism>
<dbReference type="Proteomes" id="UP000287188">
    <property type="component" value="Unassembled WGS sequence"/>
</dbReference>
<dbReference type="EMBL" id="BIFS01000001">
    <property type="protein sequence ID" value="GCE20964.1"/>
    <property type="molecule type" value="Genomic_DNA"/>
</dbReference>
<proteinExistence type="predicted"/>
<evidence type="ECO:0000313" key="3">
    <source>
        <dbReference type="Proteomes" id="UP000287188"/>
    </source>
</evidence>
<gene>
    <name evidence="2" type="ORF">KDK_47640</name>
</gene>
<dbReference type="AlphaFoldDB" id="A0A402API6"/>
<keyword evidence="3" id="KW-1185">Reference proteome</keyword>
<keyword evidence="1" id="KW-0812">Transmembrane</keyword>
<feature type="transmembrane region" description="Helical" evidence="1">
    <location>
        <begin position="146"/>
        <end position="165"/>
    </location>
</feature>
<evidence type="ECO:0008006" key="4">
    <source>
        <dbReference type="Google" id="ProtNLM"/>
    </source>
</evidence>
<dbReference type="RefSeq" id="WP_126552540.1">
    <property type="nucleotide sequence ID" value="NZ_BIFS01000001.1"/>
</dbReference>
<feature type="transmembrane region" description="Helical" evidence="1">
    <location>
        <begin position="86"/>
        <end position="105"/>
    </location>
</feature>
<keyword evidence="1" id="KW-1133">Transmembrane helix</keyword>
<feature type="transmembrane region" description="Helical" evidence="1">
    <location>
        <begin position="44"/>
        <end position="66"/>
    </location>
</feature>
<sequence>MDVEQHGPALSLASANEVVAVTPRDSQPARTPQRKKISPPMWRLALMVGDYLFLLLALASLLLLVPLFHPQLRITWNDPGTWQTKLIWVCIALISWSIAVTITQAQDLRRASNRFKSPLRAVLALLLMAICWLVLIYPFIADRLAIYTTALVLFLLVAIPLLGLWRIGLADIMNLPIFRPQAVIIGTDIISNALIAELQNARRPQVKFLGYINEVTPAGTQQQATHPGW</sequence>
<feature type="transmembrane region" description="Helical" evidence="1">
    <location>
        <begin position="117"/>
        <end position="140"/>
    </location>
</feature>
<keyword evidence="1" id="KW-0472">Membrane</keyword>
<evidence type="ECO:0000313" key="2">
    <source>
        <dbReference type="EMBL" id="GCE20964.1"/>
    </source>
</evidence>
<name>A0A402API6_9CHLR</name>